<dbReference type="RefSeq" id="WP_369869170.1">
    <property type="nucleotide sequence ID" value="NZ_JBGFFE010000018.1"/>
</dbReference>
<evidence type="ECO:0000259" key="4">
    <source>
        <dbReference type="PROSITE" id="PS51149"/>
    </source>
</evidence>
<dbReference type="InterPro" id="IPR001150">
    <property type="entry name" value="Gly_radical"/>
</dbReference>
<organism evidence="6 7">
    <name type="scientific">Clostridium lapidicellarium</name>
    <dbReference type="NCBI Taxonomy" id="3240931"/>
    <lineage>
        <taxon>Bacteria</taxon>
        <taxon>Bacillati</taxon>
        <taxon>Bacillota</taxon>
        <taxon>Clostridia</taxon>
        <taxon>Eubacteriales</taxon>
        <taxon>Clostridiaceae</taxon>
        <taxon>Clostridium</taxon>
    </lineage>
</organism>
<evidence type="ECO:0000259" key="5">
    <source>
        <dbReference type="PROSITE" id="PS51554"/>
    </source>
</evidence>
<name>A0ABV4DZF7_9CLOT</name>
<comment type="caution">
    <text evidence="6">The sequence shown here is derived from an EMBL/GenBank/DDBJ whole genome shotgun (WGS) entry which is preliminary data.</text>
</comment>
<feature type="domain" description="PFL" evidence="5">
    <location>
        <begin position="13"/>
        <end position="724"/>
    </location>
</feature>
<dbReference type="PROSITE" id="PS51554">
    <property type="entry name" value="PFL"/>
    <property type="match status" value="1"/>
</dbReference>
<protein>
    <submittedName>
        <fullName evidence="6">Glycyl radical protein</fullName>
    </submittedName>
</protein>
<evidence type="ECO:0000313" key="7">
    <source>
        <dbReference type="Proteomes" id="UP001565220"/>
    </source>
</evidence>
<feature type="modified residue" description="Glycine radical" evidence="3">
    <location>
        <position position="827"/>
    </location>
</feature>
<dbReference type="PANTHER" id="PTHR43641">
    <property type="entry name" value="FORMATE ACETYLTRANSFERASE 3-RELATED"/>
    <property type="match status" value="1"/>
</dbReference>
<gene>
    <name evidence="6" type="ORF">AB8S09_11675</name>
</gene>
<evidence type="ECO:0000256" key="1">
    <source>
        <dbReference type="ARBA" id="ARBA00022818"/>
    </source>
</evidence>
<dbReference type="Pfam" id="PF01228">
    <property type="entry name" value="Gly_radical"/>
    <property type="match status" value="1"/>
</dbReference>
<dbReference type="PROSITE" id="PS51149">
    <property type="entry name" value="GLY_RADICAL_2"/>
    <property type="match status" value="1"/>
</dbReference>
<dbReference type="CDD" id="cd01677">
    <property type="entry name" value="PFL2_DhaB_BssA"/>
    <property type="match status" value="1"/>
</dbReference>
<keyword evidence="1 3" id="KW-0556">Organic radical</keyword>
<dbReference type="EMBL" id="JBGFFE010000018">
    <property type="protein sequence ID" value="MEY8764289.1"/>
    <property type="molecule type" value="Genomic_DNA"/>
</dbReference>
<dbReference type="InterPro" id="IPR004184">
    <property type="entry name" value="PFL_dom"/>
</dbReference>
<proteinExistence type="predicted"/>
<dbReference type="Pfam" id="PF02901">
    <property type="entry name" value="PFL-like"/>
    <property type="match status" value="1"/>
</dbReference>
<evidence type="ECO:0000256" key="3">
    <source>
        <dbReference type="PROSITE-ProRule" id="PRU00493"/>
    </source>
</evidence>
<dbReference type="InterPro" id="IPR019777">
    <property type="entry name" value="Form_AcTrfase_GR_CS"/>
</dbReference>
<evidence type="ECO:0000313" key="6">
    <source>
        <dbReference type="EMBL" id="MEY8764289.1"/>
    </source>
</evidence>
<dbReference type="Gene3D" id="3.20.70.20">
    <property type="match status" value="1"/>
</dbReference>
<dbReference type="SUPFAM" id="SSF51998">
    <property type="entry name" value="PFL-like glycyl radical enzymes"/>
    <property type="match status" value="1"/>
</dbReference>
<keyword evidence="7" id="KW-1185">Reference proteome</keyword>
<dbReference type="PANTHER" id="PTHR43641:SF2">
    <property type="entry name" value="DEHYDRATASE YBIW-RELATED"/>
    <property type="match status" value="1"/>
</dbReference>
<dbReference type="PROSITE" id="PS00850">
    <property type="entry name" value="GLY_RADICAL_1"/>
    <property type="match status" value="1"/>
</dbReference>
<sequence length="851" mass="95162">MDALNRGFSKPTKRVEMLKEQILSSVPCIEVERAVLVTQSYKETEGEPIIIRRAKALEKILNEIPIVIRKGELIVGSITKNPRSSQIYPEFSNKWLKDEFDTLGKRKGDSFQISEEVKSKLTDIFEYWDGKTTNELATSYMPEETIDAMNANVFTVGNYYFNGIGHVSVDYGKILANGFNGVIEEVKTAAENADKNDPDYLKKREFWKAVIISCRAVINYAERYSELAQRLADGCQDSVRKNELLNIAKICKKVPADGASTFYEACQSFWFVDEIINIESNGHSVSPGRFDQYMYPYYKNDVAVTKQNAQELIDCLWVKLSDINKVRDKVSTEAFGGYPMFQNLIVGGQTPEGEDATNEISYMAIEATAEVRLTSPSFSVRIWSKTPDEFLLRACELSREGLGMPAYYNDEVIVPALVNRGLTLEDARDYGIIGCVEPQKGGKTDGWHDAAFFNLARVLELTINNGRDNMNGGKQLGPKTGEFVSFRNFKEFMEAFKKQMKYLVHQLVNADNCVDLAHAERAPLPYLSCMVDDCIARGKSVQEGGAHYNFTGPQGVGTANIGDSLEVIKKAVFEDRAVTLAQLKEALDANFEGKGTCSINSSNNVDDENSEYDLVMSIVNRVLYERGQISKEQLEDKLQNTDKSPVASKDKMEDLRQMLMHRVPKFGNDIDEVDELARQGARIYCKEVEKYTNPRGGKFQAGLYPASINVFMGTHVGATPDGRKAREPLADGVSPVRGMDTNGPTAAVNSVAKLDHFIASNGTLLNQKFNPNSLKGDTGLKNLASLIRSYFDQKGMHVQFNVVDRQTLVNAKKHPEQYRDLVIRVAGYSAQFISLDPAVQDDIIERTEQSF</sequence>
<feature type="domain" description="Glycine radical" evidence="4">
    <location>
        <begin position="731"/>
        <end position="851"/>
    </location>
</feature>
<reference evidence="6 7" key="1">
    <citation type="submission" date="2024-08" db="EMBL/GenBank/DDBJ databases">
        <title>Clostridium lapicellarii sp. nov., and Clostridium renhuaiense sp. nov., two species isolated from the mud in a fermentation cellar used for producing sauce-flavour Chinese liquors.</title>
        <authorList>
            <person name="Yang F."/>
            <person name="Wang H."/>
            <person name="Chen L.Q."/>
            <person name="Zhou N."/>
            <person name="Lu J.J."/>
            <person name="Pu X.X."/>
            <person name="Wan B."/>
            <person name="Wang L."/>
            <person name="Liu S.J."/>
        </authorList>
    </citation>
    <scope>NUCLEOTIDE SEQUENCE [LARGE SCALE GENOMIC DNA]</scope>
    <source>
        <strain evidence="6 7">MT-113</strain>
    </source>
</reference>
<dbReference type="InterPro" id="IPR051215">
    <property type="entry name" value="GRE"/>
</dbReference>
<accession>A0ABV4DZF7</accession>
<keyword evidence="2" id="KW-0456">Lyase</keyword>
<evidence type="ECO:0000256" key="2">
    <source>
        <dbReference type="ARBA" id="ARBA00023239"/>
    </source>
</evidence>
<dbReference type="Proteomes" id="UP001565220">
    <property type="component" value="Unassembled WGS sequence"/>
</dbReference>